<proteinExistence type="predicted"/>
<dbReference type="STRING" id="378806.STAUR_8296"/>
<evidence type="ECO:0000256" key="1">
    <source>
        <dbReference type="SAM" id="SignalP"/>
    </source>
</evidence>
<evidence type="ECO:0000313" key="3">
    <source>
        <dbReference type="Proteomes" id="UP000001351"/>
    </source>
</evidence>
<name>E3FWE4_STIAD</name>
<dbReference type="EMBL" id="CP002271">
    <property type="protein sequence ID" value="ADO76050.1"/>
    <property type="molecule type" value="Genomic_DNA"/>
</dbReference>
<protein>
    <submittedName>
        <fullName evidence="2">Conserved uncharacterized protein</fullName>
    </submittedName>
</protein>
<dbReference type="HOGENOM" id="CLU_248975_0_0_7"/>
<evidence type="ECO:0000313" key="2">
    <source>
        <dbReference type="EMBL" id="ADO76050.1"/>
    </source>
</evidence>
<organism evidence="2 3">
    <name type="scientific">Stigmatella aurantiaca (strain DW4/3-1)</name>
    <dbReference type="NCBI Taxonomy" id="378806"/>
    <lineage>
        <taxon>Bacteria</taxon>
        <taxon>Pseudomonadati</taxon>
        <taxon>Myxococcota</taxon>
        <taxon>Myxococcia</taxon>
        <taxon>Myxococcales</taxon>
        <taxon>Cystobacterineae</taxon>
        <taxon>Archangiaceae</taxon>
        <taxon>Stigmatella</taxon>
    </lineage>
</organism>
<dbReference type="eggNOG" id="COG3419">
    <property type="taxonomic scope" value="Bacteria"/>
</dbReference>
<keyword evidence="1" id="KW-0732">Signal</keyword>
<feature type="signal peptide" evidence="1">
    <location>
        <begin position="1"/>
        <end position="19"/>
    </location>
</feature>
<reference evidence="2 3" key="1">
    <citation type="journal article" date="2011" name="Mol. Biol. Evol.">
        <title>Comparative genomic analysis of fruiting body formation in Myxococcales.</title>
        <authorList>
            <person name="Huntley S."/>
            <person name="Hamann N."/>
            <person name="Wegener-Feldbrugge S."/>
            <person name="Treuner-Lange A."/>
            <person name="Kube M."/>
            <person name="Reinhardt R."/>
            <person name="Klages S."/>
            <person name="Muller R."/>
            <person name="Ronning C.M."/>
            <person name="Nierman W.C."/>
            <person name="Sogaard-Andersen L."/>
        </authorList>
    </citation>
    <scope>NUCLEOTIDE SEQUENCE [LARGE SCALE GENOMIC DNA]</scope>
    <source>
        <strain evidence="2 3">DW4/3-1</strain>
    </source>
</reference>
<keyword evidence="3" id="KW-1185">Reference proteome</keyword>
<dbReference type="Proteomes" id="UP000001351">
    <property type="component" value="Chromosome"/>
</dbReference>
<dbReference type="KEGG" id="sur:STAUR_8296"/>
<dbReference type="InterPro" id="IPR036465">
    <property type="entry name" value="vWFA_dom_sf"/>
</dbReference>
<accession>E3FWE4</accession>
<dbReference type="eggNOG" id="COG2304">
    <property type="taxonomic scope" value="Bacteria"/>
</dbReference>
<dbReference type="RefSeq" id="WP_013378293.1">
    <property type="nucleotide sequence ID" value="NC_014623.1"/>
</dbReference>
<dbReference type="Gene3D" id="3.40.50.410">
    <property type="entry name" value="von Willebrand factor, type A domain"/>
    <property type="match status" value="1"/>
</dbReference>
<gene>
    <name evidence="2" type="ordered locus">STAUR_8296</name>
</gene>
<sequence length="1416" mass="152923">MKRWFLGWMLLGAVGAASAQLGSSENSPACCQLTTSLIEDVLLNTEPPGDERFFRSWAPPPNIHFILGATPSMADLPQVDASNYKAFYDATVNGCENPTLNAFADSRGWQPGLQYPVPDQGTWIGSDQGFPNLFQDNKYYVMGAWGTQNSPPAQWSTQQAACQGVVPQWSTVNAAQYLKCLQCLGTRGYFMAFNANDSGPTHPRFVLWGRFLNFNPPKYVTARAVLKRVLQTLRGARVGFSVLNGTASTNVKRLRPGCQESLADPGAFGVHRAEFIQGINALSFQSGTPLARALLNTGYYFTSDPSVYRDVFGFGSSPSNYSYPDDFKNEMLFSEIRSVCWGHQANAVILLADGEPANDSLSSLVVSRIRSRNGGPVHCPASRPCPDQGANANHYLLDDVAKLLASSDLHMNFPPVAGDLDTSGQQSLRVHTIGFGIDSNLLKNTADVGKGLYATADDAASLTNAILNAIAAQDIRRTTALASPALALPRRGGVAAAVLPRTRMFDPEDPRPRQGFLYRFQHKFERELGCVPSAPFPQPGDLNADRDCDDLHLLDAVSKPVVETAEGAFVTRDNVAVPAKPYWEAGQVLKPDASPTARWKERRIFTLVDGNGDGKLDHQDTPVEFSEANAGVLMESLGIHPTAFPVECDRFYGVLPAITPLECARLIIRWYRGADALNREPSRRGLDRPFLLQGSLHASPIAVGPPVPRAQCGSSPQCTRALYAGATPLQDGYLIPGNANADAYDKYRFETGQRDQILLMGSSGGLLHAFHHGRFVSTAPGTGLGNYDMGTGQELWAFVPPDMLSKMLPNVGKQATFVDGTPMVREVWMDGVGAGAARDGRKQWMEYRTVAVVGSGQGGVHHFALDLTDLLAPDLPNAPRLPNTRGSFLWMWPQPCDVLALQVGQSVSHFSPQAPPLGAVALTQQADDALGALRGMPAVSAGMSRSFDEVSARERWVVALNGGYDPYQMRGRGLAMVDLATGHTVWSFFLGDGQRRSEQLLYPFSAGVALADVDNLYVGSLERDELFDTATVGDYGGQLWVARFWNPGHWNAATQRVDNWHAARAFRVASPAGAPERLRGPFASMATNVVRQETGELRTFVGTGDRQNLSEERSVCRPGNMRACAEQGCTVSNALEVYRGGQLAASSEAHYGGWAYLQGGHTPGTPGPACQSAQVRFTSSHGLDGVCQGGMTPFTNDYRCMGGPNFWECYRRDFFAPSFRYARDVPPYAERFYGISSYGGAPSRTFNTSQEADAFERQMLTDADLQDVGQFDASGGMTPGEVEASPSGKGWSLTYARPFERTSTSAAVVNGCVLWNSLEARGVSSVSGRASATHTARLYQADPLTGKAHCAAGFSGPEGARARFLGFASTSSPPEVIPLRLEAEGQARTSVVLSTPAALRDGTSRNLPLTSVSVDP</sequence>
<feature type="chain" id="PRO_5003169085" evidence="1">
    <location>
        <begin position="20"/>
        <end position="1416"/>
    </location>
</feature>